<accession>A0A5C3KFN8</accession>
<keyword evidence="2 4" id="KW-0863">Zinc-finger</keyword>
<dbReference type="GO" id="GO:0008270">
    <property type="term" value="F:zinc ion binding"/>
    <property type="evidence" value="ECO:0007669"/>
    <property type="project" value="UniProtKB-KW"/>
</dbReference>
<evidence type="ECO:0000259" key="6">
    <source>
        <dbReference type="PROSITE" id="PS50865"/>
    </source>
</evidence>
<keyword evidence="1" id="KW-0479">Metal-binding</keyword>
<evidence type="ECO:0000256" key="4">
    <source>
        <dbReference type="PROSITE-ProRule" id="PRU00134"/>
    </source>
</evidence>
<dbReference type="OrthoDB" id="3071076at2759"/>
<dbReference type="Gene3D" id="6.10.140.2220">
    <property type="match status" value="1"/>
</dbReference>
<evidence type="ECO:0000313" key="7">
    <source>
        <dbReference type="EMBL" id="TFK18959.1"/>
    </source>
</evidence>
<keyword evidence="8" id="KW-1185">Reference proteome</keyword>
<evidence type="ECO:0000256" key="1">
    <source>
        <dbReference type="ARBA" id="ARBA00022723"/>
    </source>
</evidence>
<dbReference type="Proteomes" id="UP000307440">
    <property type="component" value="Unassembled WGS sequence"/>
</dbReference>
<name>A0A5C3KFN8_COPMA</name>
<dbReference type="SUPFAM" id="SSF144232">
    <property type="entry name" value="HIT/MYND zinc finger-like"/>
    <property type="match status" value="1"/>
</dbReference>
<evidence type="ECO:0000256" key="3">
    <source>
        <dbReference type="ARBA" id="ARBA00022833"/>
    </source>
</evidence>
<dbReference type="AlphaFoldDB" id="A0A5C3KFN8"/>
<protein>
    <recommendedName>
        <fullName evidence="6">MYND-type domain-containing protein</fullName>
    </recommendedName>
</protein>
<dbReference type="PROSITE" id="PS50865">
    <property type="entry name" value="ZF_MYND_2"/>
    <property type="match status" value="1"/>
</dbReference>
<keyword evidence="3" id="KW-0862">Zinc</keyword>
<sequence>MPPRGLNMDKVPNPTTSTSCNRSDREDALQQIRQGSLTEMQKLVDNWPTDPVQILAALRVFIPHLDAPMLLVKEGASEEERKAWEDTQRRSHHVIKAIEQTMRVLYKDEQQAKKIVPILVENIEPVFSWHQFLVLTGTQGLSKSADALATFVLSYLHFHKELRSMMLASKCAMHSVILAFTVDQTEEPIAPAPFDHRLFRRLDLLFDCLSEDNSRSIVMDYIFALPSHFVKSFSLHMLLIIKNQTNLVRSAPNHHTPGETHRTAAILSYLPEALAREDTRIGSQLIKHGYVAVYFDFIAALWDVYPAQRQKLGFTGHLDSLFRWNRLYRESASSSQLCKLLDKGLLTLITNVSCIAYSEDDVECVHSALRVLESHFGRPRVLQSVHTALGNLPPATRKIATNPAAHTHSAWQGFETNLLMSSGVSKLVGGSGPVVTECDNFKGPHEHRFKSRKRQTCTGCHSVVYCSPGCQRIDWEIHRHECSNLAIIHEELKQRKLRAPQSVRFHLLSVIGDIIGGMFDRWPCNRDKILSIGPSTDTKGPRDDIEDIVPLRRFRSELRHDPMDEFIAGVRFDSMSAWVKDHPTLRLVDFSFRHSVYQLRFFCLVEPSSGRFRTKRE</sequence>
<evidence type="ECO:0000256" key="5">
    <source>
        <dbReference type="SAM" id="MobiDB-lite"/>
    </source>
</evidence>
<feature type="region of interest" description="Disordered" evidence="5">
    <location>
        <begin position="1"/>
        <end position="25"/>
    </location>
</feature>
<reference evidence="7 8" key="1">
    <citation type="journal article" date="2019" name="Nat. Ecol. Evol.">
        <title>Megaphylogeny resolves global patterns of mushroom evolution.</title>
        <authorList>
            <person name="Varga T."/>
            <person name="Krizsan K."/>
            <person name="Foldi C."/>
            <person name="Dima B."/>
            <person name="Sanchez-Garcia M."/>
            <person name="Sanchez-Ramirez S."/>
            <person name="Szollosi G.J."/>
            <person name="Szarkandi J.G."/>
            <person name="Papp V."/>
            <person name="Albert L."/>
            <person name="Andreopoulos W."/>
            <person name="Angelini C."/>
            <person name="Antonin V."/>
            <person name="Barry K.W."/>
            <person name="Bougher N.L."/>
            <person name="Buchanan P."/>
            <person name="Buyck B."/>
            <person name="Bense V."/>
            <person name="Catcheside P."/>
            <person name="Chovatia M."/>
            <person name="Cooper J."/>
            <person name="Damon W."/>
            <person name="Desjardin D."/>
            <person name="Finy P."/>
            <person name="Geml J."/>
            <person name="Haridas S."/>
            <person name="Hughes K."/>
            <person name="Justo A."/>
            <person name="Karasinski D."/>
            <person name="Kautmanova I."/>
            <person name="Kiss B."/>
            <person name="Kocsube S."/>
            <person name="Kotiranta H."/>
            <person name="LaButti K.M."/>
            <person name="Lechner B.E."/>
            <person name="Liimatainen K."/>
            <person name="Lipzen A."/>
            <person name="Lukacs Z."/>
            <person name="Mihaltcheva S."/>
            <person name="Morgado L.N."/>
            <person name="Niskanen T."/>
            <person name="Noordeloos M.E."/>
            <person name="Ohm R.A."/>
            <person name="Ortiz-Santana B."/>
            <person name="Ovrebo C."/>
            <person name="Racz N."/>
            <person name="Riley R."/>
            <person name="Savchenko A."/>
            <person name="Shiryaev A."/>
            <person name="Soop K."/>
            <person name="Spirin V."/>
            <person name="Szebenyi C."/>
            <person name="Tomsovsky M."/>
            <person name="Tulloss R.E."/>
            <person name="Uehling J."/>
            <person name="Grigoriev I.V."/>
            <person name="Vagvolgyi C."/>
            <person name="Papp T."/>
            <person name="Martin F.M."/>
            <person name="Miettinen O."/>
            <person name="Hibbett D.S."/>
            <person name="Nagy L.G."/>
        </authorList>
    </citation>
    <scope>NUCLEOTIDE SEQUENCE [LARGE SCALE GENOMIC DNA]</scope>
    <source>
        <strain evidence="7 8">CBS 121175</strain>
    </source>
</reference>
<feature type="domain" description="MYND-type" evidence="6">
    <location>
        <begin position="435"/>
        <end position="482"/>
    </location>
</feature>
<dbReference type="Pfam" id="PF01753">
    <property type="entry name" value="zf-MYND"/>
    <property type="match status" value="1"/>
</dbReference>
<organism evidence="7 8">
    <name type="scientific">Coprinopsis marcescibilis</name>
    <name type="common">Agaric fungus</name>
    <name type="synonym">Psathyrella marcescibilis</name>
    <dbReference type="NCBI Taxonomy" id="230819"/>
    <lineage>
        <taxon>Eukaryota</taxon>
        <taxon>Fungi</taxon>
        <taxon>Dikarya</taxon>
        <taxon>Basidiomycota</taxon>
        <taxon>Agaricomycotina</taxon>
        <taxon>Agaricomycetes</taxon>
        <taxon>Agaricomycetidae</taxon>
        <taxon>Agaricales</taxon>
        <taxon>Agaricineae</taxon>
        <taxon>Psathyrellaceae</taxon>
        <taxon>Coprinopsis</taxon>
    </lineage>
</organism>
<dbReference type="EMBL" id="ML210367">
    <property type="protein sequence ID" value="TFK18959.1"/>
    <property type="molecule type" value="Genomic_DNA"/>
</dbReference>
<evidence type="ECO:0000313" key="8">
    <source>
        <dbReference type="Proteomes" id="UP000307440"/>
    </source>
</evidence>
<evidence type="ECO:0000256" key="2">
    <source>
        <dbReference type="ARBA" id="ARBA00022771"/>
    </source>
</evidence>
<dbReference type="InterPro" id="IPR002893">
    <property type="entry name" value="Znf_MYND"/>
</dbReference>
<proteinExistence type="predicted"/>
<gene>
    <name evidence="7" type="ORF">FA15DRAFT_760344</name>
</gene>